<dbReference type="InterPro" id="IPR011042">
    <property type="entry name" value="6-blade_b-propeller_TolB-like"/>
</dbReference>
<accession>A0A450UT27</accession>
<dbReference type="PANTHER" id="PTHR35399">
    <property type="entry name" value="SLR8030 PROTEIN"/>
    <property type="match status" value="1"/>
</dbReference>
<sequence>MNRFGKKNIHYTDHDRQSEFGRLLDRREFLSAGGTVGVAAFLAVNPITRVIAAESNQGRGILGFRAVPASTLDRVVVPRGYRAEVLLSWGDPIFPDAPPFDQNADAGDQQRQFGDNNDGMTFFPLRDDTSGDTGNDTGDNRGSDRGVLVVNHEFTNYEYLFPHQGKAMTAAAVKKAQAAHGVAVVELKKQDGRWRIDLGGRLNRRITTNTPMEITGPAAGHSSMKTAFDDSGRHVLGTVNNCANGRTPWGTYLTCEENFNYYFVSGDGSDPGENYQRYGISARDKEDYRWYEFDERFDVARNPNEAHRFGWVVEIDPMDPASTPKKRTALGRFKHENAALVIDDDGRVVIYMGDDERGEHLYKFISRHRYDPDDTVANGRLLDEGTLYVAELRGNQGENKGTGRWIELTWGKHGLTPENGFPDQATVSIFAREAATRVGATTMDRPEWVAVHPDNGHVFCTMTNNKDRGVEDNQPVDAANPRNKNIYGHIVRWRPDGGNHAAETFTWDLYVIAGNPVVHDGGPYAGSPNITPENMFNSPDGLGFDGDGRLWILTDGKYSNKGDFAGMGNNQMLCADPDSGEIRRFLTGPIACEITGLTFTPDYKTMFVGIQHPGEKLAPSHFPDGGDAIPRSSVMMITREDGGVIGA</sequence>
<dbReference type="SUPFAM" id="SSF63829">
    <property type="entry name" value="Calcium-dependent phosphotriesterase"/>
    <property type="match status" value="1"/>
</dbReference>
<protein>
    <recommendedName>
        <fullName evidence="3">Transcriptional initiation protein Tat</fullName>
    </recommendedName>
</protein>
<dbReference type="InterPro" id="IPR008557">
    <property type="entry name" value="PhoX"/>
</dbReference>
<dbReference type="AlphaFoldDB" id="A0A450UT27"/>
<reference evidence="2" key="1">
    <citation type="submission" date="2019-02" db="EMBL/GenBank/DDBJ databases">
        <authorList>
            <person name="Gruber-Vodicka R. H."/>
            <person name="Seah K. B. B."/>
        </authorList>
    </citation>
    <scope>NUCLEOTIDE SEQUENCE</scope>
    <source>
        <strain evidence="2">BECK_M7</strain>
    </source>
</reference>
<name>A0A450UT27_9GAMM</name>
<feature type="compositionally biased region" description="Polar residues" evidence="1">
    <location>
        <begin position="109"/>
        <end position="119"/>
    </location>
</feature>
<evidence type="ECO:0000313" key="2">
    <source>
        <dbReference type="EMBL" id="VFJ95701.1"/>
    </source>
</evidence>
<dbReference type="Gene3D" id="2.120.10.30">
    <property type="entry name" value="TolB, C-terminal domain"/>
    <property type="match status" value="1"/>
</dbReference>
<dbReference type="PANTHER" id="PTHR35399:SF2">
    <property type="entry name" value="DUF839 DOMAIN-CONTAINING PROTEIN"/>
    <property type="match status" value="1"/>
</dbReference>
<gene>
    <name evidence="2" type="ORF">BECKLFY1418B_GA0070995_107311</name>
</gene>
<dbReference type="EMBL" id="CAADFF010000073">
    <property type="protein sequence ID" value="VFJ95701.1"/>
    <property type="molecule type" value="Genomic_DNA"/>
</dbReference>
<dbReference type="Pfam" id="PF05787">
    <property type="entry name" value="PhoX"/>
    <property type="match status" value="1"/>
</dbReference>
<evidence type="ECO:0008006" key="3">
    <source>
        <dbReference type="Google" id="ProtNLM"/>
    </source>
</evidence>
<evidence type="ECO:0000256" key="1">
    <source>
        <dbReference type="SAM" id="MobiDB-lite"/>
    </source>
</evidence>
<feature type="region of interest" description="Disordered" evidence="1">
    <location>
        <begin position="97"/>
        <end position="144"/>
    </location>
</feature>
<proteinExistence type="predicted"/>
<organism evidence="2">
    <name type="scientific">Candidatus Kentrum sp. LFY</name>
    <dbReference type="NCBI Taxonomy" id="2126342"/>
    <lineage>
        <taxon>Bacteria</taxon>
        <taxon>Pseudomonadati</taxon>
        <taxon>Pseudomonadota</taxon>
        <taxon>Gammaproteobacteria</taxon>
        <taxon>Candidatus Kentrum</taxon>
    </lineage>
</organism>